<accession>A0A3M7QUK6</accession>
<organism evidence="1 2">
    <name type="scientific">Brachionus plicatilis</name>
    <name type="common">Marine rotifer</name>
    <name type="synonym">Brachionus muelleri</name>
    <dbReference type="NCBI Taxonomy" id="10195"/>
    <lineage>
        <taxon>Eukaryota</taxon>
        <taxon>Metazoa</taxon>
        <taxon>Spiralia</taxon>
        <taxon>Gnathifera</taxon>
        <taxon>Rotifera</taxon>
        <taxon>Eurotatoria</taxon>
        <taxon>Monogononta</taxon>
        <taxon>Pseudotrocha</taxon>
        <taxon>Ploima</taxon>
        <taxon>Brachionidae</taxon>
        <taxon>Brachionus</taxon>
    </lineage>
</organism>
<dbReference type="EMBL" id="REGN01005044">
    <property type="protein sequence ID" value="RNA15107.1"/>
    <property type="molecule type" value="Genomic_DNA"/>
</dbReference>
<dbReference type="Proteomes" id="UP000276133">
    <property type="component" value="Unassembled WGS sequence"/>
</dbReference>
<comment type="caution">
    <text evidence="1">The sequence shown here is derived from an EMBL/GenBank/DDBJ whole genome shotgun (WGS) entry which is preliminary data.</text>
</comment>
<keyword evidence="2" id="KW-1185">Reference proteome</keyword>
<reference evidence="1 2" key="1">
    <citation type="journal article" date="2018" name="Sci. Rep.">
        <title>Genomic signatures of local adaptation to the degree of environmental predictability in rotifers.</title>
        <authorList>
            <person name="Franch-Gras L."/>
            <person name="Hahn C."/>
            <person name="Garcia-Roger E.M."/>
            <person name="Carmona M.J."/>
            <person name="Serra M."/>
            <person name="Gomez A."/>
        </authorList>
    </citation>
    <scope>NUCLEOTIDE SEQUENCE [LARGE SCALE GENOMIC DNA]</scope>
    <source>
        <strain evidence="1">HYR1</strain>
    </source>
</reference>
<sequence>MSEKLYLGQLFNNFDEFIQTLNEYSKQSYSIWTTVSSRKLEDNNFKYLEIKCIHHREINDITSKSYDVVMGNKMKIKLNKKSIPQGVDAEKLINSSCKVRAEQNYSTI</sequence>
<name>A0A3M7QUK6_BRAPC</name>
<protein>
    <submittedName>
        <fullName evidence="1">Uncharacterized protein</fullName>
    </submittedName>
</protein>
<gene>
    <name evidence="1" type="ORF">BpHYR1_000811</name>
</gene>
<proteinExistence type="predicted"/>
<evidence type="ECO:0000313" key="2">
    <source>
        <dbReference type="Proteomes" id="UP000276133"/>
    </source>
</evidence>
<dbReference type="AlphaFoldDB" id="A0A3M7QUK6"/>
<evidence type="ECO:0000313" key="1">
    <source>
        <dbReference type="EMBL" id="RNA15107.1"/>
    </source>
</evidence>